<dbReference type="InterPro" id="IPR011990">
    <property type="entry name" value="TPR-like_helical_dom_sf"/>
</dbReference>
<dbReference type="Pfam" id="PF01535">
    <property type="entry name" value="PPR"/>
    <property type="match status" value="3"/>
</dbReference>
<dbReference type="FunFam" id="1.25.40.10:FF:000073">
    <property type="entry name" value="Pentatricopeptide repeat-containing protein chloroplastic"/>
    <property type="match status" value="1"/>
</dbReference>
<dbReference type="Pfam" id="PF20430">
    <property type="entry name" value="Eplus_motif"/>
    <property type="match status" value="1"/>
</dbReference>
<feature type="domain" description="DYW" evidence="3">
    <location>
        <begin position="589"/>
        <end position="681"/>
    </location>
</feature>
<dbReference type="AlphaFoldDB" id="A0A1U7ZDW8"/>
<feature type="repeat" description="PPR" evidence="2">
    <location>
        <begin position="71"/>
        <end position="105"/>
    </location>
</feature>
<dbReference type="InterPro" id="IPR046960">
    <property type="entry name" value="PPR_At4g14850-like_plant"/>
</dbReference>
<dbReference type="PANTHER" id="PTHR47926:SF373">
    <property type="entry name" value="TETRATRICOPEPTIDE-LIKE HELICAL DOMAIN SUPERFAMILY, DYW DOMAIN-CONTAINING PROTEIN"/>
    <property type="match status" value="1"/>
</dbReference>
<proteinExistence type="predicted"/>
<gene>
    <name evidence="5" type="primary">LOC104593601</name>
</gene>
<dbReference type="GO" id="GO:0003723">
    <property type="term" value="F:RNA binding"/>
    <property type="evidence" value="ECO:0007669"/>
    <property type="project" value="InterPro"/>
</dbReference>
<evidence type="ECO:0000256" key="2">
    <source>
        <dbReference type="PROSITE-ProRule" id="PRU00708"/>
    </source>
</evidence>
<evidence type="ECO:0000259" key="3">
    <source>
        <dbReference type="Pfam" id="PF14432"/>
    </source>
</evidence>
<evidence type="ECO:0000256" key="1">
    <source>
        <dbReference type="ARBA" id="ARBA00022737"/>
    </source>
</evidence>
<dbReference type="Pfam" id="PF13041">
    <property type="entry name" value="PPR_2"/>
    <property type="match status" value="4"/>
</dbReference>
<evidence type="ECO:0000313" key="5">
    <source>
        <dbReference type="RefSeq" id="XP_010251831.1"/>
    </source>
</evidence>
<dbReference type="GO" id="GO:0009451">
    <property type="term" value="P:RNA modification"/>
    <property type="evidence" value="ECO:0007669"/>
    <property type="project" value="InterPro"/>
</dbReference>
<dbReference type="InterPro" id="IPR046849">
    <property type="entry name" value="E2_motif"/>
</dbReference>
<dbReference type="Gene3D" id="1.25.40.10">
    <property type="entry name" value="Tetratricopeptide repeat domain"/>
    <property type="match status" value="5"/>
</dbReference>
<dbReference type="FunFam" id="1.25.40.10:FF:000366">
    <property type="entry name" value="Pentatricopeptide (PPR) repeat-containing protein"/>
    <property type="match status" value="1"/>
</dbReference>
<dbReference type="GeneID" id="104593601"/>
<dbReference type="KEGG" id="nnu:104593601"/>
<dbReference type="RefSeq" id="XP_010251831.1">
    <property type="nucleotide sequence ID" value="XM_010253529.1"/>
</dbReference>
<dbReference type="OrthoDB" id="775915at2759"/>
<feature type="repeat" description="PPR" evidence="2">
    <location>
        <begin position="172"/>
        <end position="206"/>
    </location>
</feature>
<dbReference type="OMA" id="WNCLISC"/>
<dbReference type="NCBIfam" id="TIGR00756">
    <property type="entry name" value="PPR"/>
    <property type="match status" value="5"/>
</dbReference>
<feature type="repeat" description="PPR" evidence="2">
    <location>
        <begin position="374"/>
        <end position="408"/>
    </location>
</feature>
<dbReference type="InParanoid" id="A0A1U7ZDW8"/>
<dbReference type="Pfam" id="PF20431">
    <property type="entry name" value="E_motif"/>
    <property type="match status" value="1"/>
</dbReference>
<name>A0A1U7ZDW8_NELNU</name>
<reference evidence="5" key="1">
    <citation type="submission" date="2025-08" db="UniProtKB">
        <authorList>
            <consortium name="RefSeq"/>
        </authorList>
    </citation>
    <scope>IDENTIFICATION</scope>
</reference>
<dbReference type="InterPro" id="IPR032867">
    <property type="entry name" value="DYW_dom"/>
</dbReference>
<dbReference type="Proteomes" id="UP000189703">
    <property type="component" value="Unplaced"/>
</dbReference>
<dbReference type="FunFam" id="1.25.40.10:FF:000344">
    <property type="entry name" value="Pentatricopeptide repeat-containing protein"/>
    <property type="match status" value="1"/>
</dbReference>
<evidence type="ECO:0000313" key="4">
    <source>
        <dbReference type="Proteomes" id="UP000189703"/>
    </source>
</evidence>
<dbReference type="eggNOG" id="KOG4197">
    <property type="taxonomic scope" value="Eukaryota"/>
</dbReference>
<keyword evidence="1" id="KW-0677">Repeat</keyword>
<dbReference type="Pfam" id="PF14432">
    <property type="entry name" value="DYW_deaminase"/>
    <property type="match status" value="1"/>
</dbReference>
<sequence length="681" mass="75508">MELACISQNSPSLALSQTKSISLLKQSHAQLVKLSTPCNLSLTAKLVASYGKFGDLESALSVFDRCPQHPDAFLFNSLIQAHICGSLFRQAFQIYLQMLELGVSPNRYTFPLLLKACSTSFMLSQGAQLHAHCVKFGLNSSPFVTVALMDMYMKNGLIDSARRLFDRMVERDVVSWNAFLSGYSQNGRPEEALGVYNRMRVAGVTVDFVAIASVISACSQLRFLHQGKWIHSWVIKNGFGADVVISTALLEMYANSGDFWLTKKLFEEMPTKDLIAWNCLISCYVQSGMIGDSFELFRKMQHNGLKPNGSTLAGILPAVGRVGALHLVRSCHGFAIRNALDLDEYVMTALMDAFAKSSDLVAAQRLFNLIPNKSVVAWSSMIDGYGTHGYGAEPIILFEKMQENNIKPNHITYVGVLSACAHAGFVEEGQGYFRKMVDVHGIIPRLQHYACMVDMFARAGLFDDAVSLINQMPTEPSPGIWGALLGGCRIHGHVELGKFAAERLFELNSVDPGFYVLLSNIYAAAGMWSEVREIRSLMKQKGLRKPAGWSSIEIGNKVHCFISGDMSHSDSGKIYQKLEELMERISKVGYTPATKVVLHDVEADVKENVLRSHSEKLAMAYGLLKAAPGTPIRILKNLRTCEDCHVAAKFISKITNTEIILRDAVRFHHIKEGVCTCRDYW</sequence>
<dbReference type="GO" id="GO:0008270">
    <property type="term" value="F:zinc ion binding"/>
    <property type="evidence" value="ECO:0007669"/>
    <property type="project" value="InterPro"/>
</dbReference>
<dbReference type="PROSITE" id="PS51375">
    <property type="entry name" value="PPR"/>
    <property type="match status" value="5"/>
</dbReference>
<dbReference type="InterPro" id="IPR046848">
    <property type="entry name" value="E_motif"/>
</dbReference>
<dbReference type="PANTHER" id="PTHR47926">
    <property type="entry name" value="PENTATRICOPEPTIDE REPEAT-CONTAINING PROTEIN"/>
    <property type="match status" value="1"/>
</dbReference>
<organism evidence="4 5">
    <name type="scientific">Nelumbo nucifera</name>
    <name type="common">Sacred lotus</name>
    <dbReference type="NCBI Taxonomy" id="4432"/>
    <lineage>
        <taxon>Eukaryota</taxon>
        <taxon>Viridiplantae</taxon>
        <taxon>Streptophyta</taxon>
        <taxon>Embryophyta</taxon>
        <taxon>Tracheophyta</taxon>
        <taxon>Spermatophyta</taxon>
        <taxon>Magnoliopsida</taxon>
        <taxon>Proteales</taxon>
        <taxon>Nelumbonaceae</taxon>
        <taxon>Nelumbo</taxon>
    </lineage>
</organism>
<keyword evidence="4" id="KW-1185">Reference proteome</keyword>
<protein>
    <submittedName>
        <fullName evidence="5">Pentatricopeptide repeat-containing protein At1g08070, chloroplastic-like</fullName>
    </submittedName>
</protein>
<feature type="repeat" description="PPR" evidence="2">
    <location>
        <begin position="273"/>
        <end position="307"/>
    </location>
</feature>
<dbReference type="InterPro" id="IPR002885">
    <property type="entry name" value="PPR_rpt"/>
</dbReference>
<dbReference type="FunFam" id="1.25.40.10:FF:000144">
    <property type="entry name" value="Pentatricopeptide repeat-containing protein, mitochondrial"/>
    <property type="match status" value="1"/>
</dbReference>
<accession>A0A1U7ZDW8</accession>
<feature type="repeat" description="PPR" evidence="2">
    <location>
        <begin position="141"/>
        <end position="171"/>
    </location>
</feature>